<keyword evidence="2" id="KW-1185">Reference proteome</keyword>
<gene>
    <name evidence="1" type="ordered locus">Clocel_2436</name>
</gene>
<dbReference type="OrthoDB" id="2083708at2"/>
<name>D9SQ13_CLOC7</name>
<protein>
    <submittedName>
        <fullName evidence="1">Uncharacterized protein</fullName>
    </submittedName>
</protein>
<dbReference type="Proteomes" id="UP000002730">
    <property type="component" value="Chromosome"/>
</dbReference>
<dbReference type="HOGENOM" id="CLU_786870_0_0_9"/>
<dbReference type="eggNOG" id="ENOG50334TS">
    <property type="taxonomic scope" value="Bacteria"/>
</dbReference>
<dbReference type="AlphaFoldDB" id="D9SQ13"/>
<accession>D9SQ13</accession>
<dbReference type="EMBL" id="CP002160">
    <property type="protein sequence ID" value="ADL52149.1"/>
    <property type="molecule type" value="Genomic_DNA"/>
</dbReference>
<proteinExistence type="predicted"/>
<evidence type="ECO:0000313" key="2">
    <source>
        <dbReference type="Proteomes" id="UP000002730"/>
    </source>
</evidence>
<dbReference type="RefSeq" id="WP_010074662.1">
    <property type="nucleotide sequence ID" value="NC_014393.1"/>
</dbReference>
<evidence type="ECO:0000313" key="1">
    <source>
        <dbReference type="EMBL" id="ADL52149.1"/>
    </source>
</evidence>
<reference evidence="1 2" key="1">
    <citation type="submission" date="2010-08" db="EMBL/GenBank/DDBJ databases">
        <title>Complete sequence of Clostridium cellulovorans 743B.</title>
        <authorList>
            <consortium name="US DOE Joint Genome Institute"/>
            <person name="Lucas S."/>
            <person name="Copeland A."/>
            <person name="Lapidus A."/>
            <person name="Cheng J.-F."/>
            <person name="Bruce D."/>
            <person name="Goodwin L."/>
            <person name="Pitluck S."/>
            <person name="Chertkov O."/>
            <person name="Detter J.C."/>
            <person name="Han C."/>
            <person name="Tapia R."/>
            <person name="Land M."/>
            <person name="Hauser L."/>
            <person name="Chang Y.-J."/>
            <person name="Jeffries C."/>
            <person name="Kyrpides N."/>
            <person name="Ivanova N."/>
            <person name="Mikhailova N."/>
            <person name="Hemme C.L."/>
            <person name="Woyke T."/>
        </authorList>
    </citation>
    <scope>NUCLEOTIDE SEQUENCE [LARGE SCALE GENOMIC DNA]</scope>
    <source>
        <strain evidence="2">ATCC 35296 / DSM 3052 / OCM 3 / 743B</strain>
    </source>
</reference>
<dbReference type="STRING" id="573061.Clocel_2436"/>
<organism evidence="1 2">
    <name type="scientific">Clostridium cellulovorans (strain ATCC 35296 / DSM 3052 / OCM 3 / 743B)</name>
    <dbReference type="NCBI Taxonomy" id="573061"/>
    <lineage>
        <taxon>Bacteria</taxon>
        <taxon>Bacillati</taxon>
        <taxon>Bacillota</taxon>
        <taxon>Clostridia</taxon>
        <taxon>Eubacteriales</taxon>
        <taxon>Clostridiaceae</taxon>
        <taxon>Clostridium</taxon>
    </lineage>
</organism>
<dbReference type="KEGG" id="ccb:Clocel_2436"/>
<sequence>MSININEMIKERLEKADDKNPIKISYENKFRYYNDFLEMLDTLYKSLDYDEMKDLLDNKIRLASKYNEAQYLQNVSEINVLYYILRKYNNRFVYEPKYNGNKNPECCFEHNGKIINIEVKCPDLTKRIESERHNTLKICMPERIPEYKTIVNEVKEILKPNICNNYIDVEEQSRLDNKLKDYVTGASDKFPISDDTNFNILAVSLDAVSDLDEWYSYIFGNEGVFTNNSFVPAERYKNLDAILLTTSMCGHKRYSKFTENVWLLEETINLLFLDPKKQKTETGKFYFDDVITLFGDLTVSFLEFQLDLDKKSQSDWEKVKNNPDLQQAKWNEQKLISVMMISEFLNKLKEEN</sequence>